<evidence type="ECO:0000256" key="1">
    <source>
        <dbReference type="SAM" id="MobiDB-lite"/>
    </source>
</evidence>
<gene>
    <name evidence="2" type="ORF">ACFQS1_39900</name>
</gene>
<accession>A0ABW2I5K2</accession>
<evidence type="ECO:0000313" key="3">
    <source>
        <dbReference type="Proteomes" id="UP001596548"/>
    </source>
</evidence>
<evidence type="ECO:0000313" key="2">
    <source>
        <dbReference type="EMBL" id="MFC7280160.1"/>
    </source>
</evidence>
<name>A0ABW2I5K2_9ACTN</name>
<sequence>MNDDPEPPHPGMIISVISREDVIVMDPLRFLAAARHAYLRQDPEASDEEAARAVADLYDAADTLIEEYGLLASEHPDVAAGATPRRRMRGGVGWLPGDYVHDRPDGLSPAGAVREIRVIKGPALQDYGCAFPRWDELFRGSSDPDPTTQISAGTSTPSPDAANADGTSDRPTRVLPDSRSGAGGFSPAVTVCPHASTIAHVEWPFADERAFWLWASDPDAELDYYEEEWMLRHPDGLHLLILAAAEAQCPKRNYCANVLADYTCDINRWERRALYPALREAADFAARLEDQRMQDWAAHVGRLFAYRDPTGPVNRARAEQMATDLLGGPIVEARALDTGNLGWLTVRVTHDGRSWECFRTGLVSPPVVQIDRRTGAYEFTHR</sequence>
<feature type="region of interest" description="Disordered" evidence="1">
    <location>
        <begin position="138"/>
        <end position="181"/>
    </location>
</feature>
<keyword evidence="3" id="KW-1185">Reference proteome</keyword>
<reference evidence="3" key="1">
    <citation type="journal article" date="2019" name="Int. J. Syst. Evol. Microbiol.">
        <title>The Global Catalogue of Microorganisms (GCM) 10K type strain sequencing project: providing services to taxonomists for standard genome sequencing and annotation.</title>
        <authorList>
            <consortium name="The Broad Institute Genomics Platform"/>
            <consortium name="The Broad Institute Genome Sequencing Center for Infectious Disease"/>
            <person name="Wu L."/>
            <person name="Ma J."/>
        </authorList>
    </citation>
    <scope>NUCLEOTIDE SEQUENCE [LARGE SCALE GENOMIC DNA]</scope>
    <source>
        <strain evidence="3">XZYJT-10</strain>
    </source>
</reference>
<comment type="caution">
    <text evidence="2">The sequence shown here is derived from an EMBL/GenBank/DDBJ whole genome shotgun (WGS) entry which is preliminary data.</text>
</comment>
<feature type="compositionally biased region" description="Polar residues" evidence="1">
    <location>
        <begin position="144"/>
        <end position="158"/>
    </location>
</feature>
<dbReference type="RefSeq" id="WP_378978182.1">
    <property type="nucleotide sequence ID" value="NZ_JBHTBJ010000081.1"/>
</dbReference>
<dbReference type="EMBL" id="JBHTBJ010000081">
    <property type="protein sequence ID" value="MFC7280160.1"/>
    <property type="molecule type" value="Genomic_DNA"/>
</dbReference>
<dbReference type="Proteomes" id="UP001596548">
    <property type="component" value="Unassembled WGS sequence"/>
</dbReference>
<proteinExistence type="predicted"/>
<protein>
    <submittedName>
        <fullName evidence="2">Uncharacterized protein</fullName>
    </submittedName>
</protein>
<organism evidence="2 3">
    <name type="scientific">Paractinoplanes rhizophilus</name>
    <dbReference type="NCBI Taxonomy" id="1416877"/>
    <lineage>
        <taxon>Bacteria</taxon>
        <taxon>Bacillati</taxon>
        <taxon>Actinomycetota</taxon>
        <taxon>Actinomycetes</taxon>
        <taxon>Micromonosporales</taxon>
        <taxon>Micromonosporaceae</taxon>
        <taxon>Paractinoplanes</taxon>
    </lineage>
</organism>